<evidence type="ECO:0000256" key="1">
    <source>
        <dbReference type="SAM" id="Phobius"/>
    </source>
</evidence>
<feature type="transmembrane region" description="Helical" evidence="1">
    <location>
        <begin position="192"/>
        <end position="211"/>
    </location>
</feature>
<keyword evidence="1" id="KW-0812">Transmembrane</keyword>
<accession>A0ABP8RY14</accession>
<evidence type="ECO:0000313" key="3">
    <source>
        <dbReference type="Proteomes" id="UP001501598"/>
    </source>
</evidence>
<keyword evidence="3" id="KW-1185">Reference proteome</keyword>
<reference evidence="3" key="1">
    <citation type="journal article" date="2019" name="Int. J. Syst. Evol. Microbiol.">
        <title>The Global Catalogue of Microorganisms (GCM) 10K type strain sequencing project: providing services to taxonomists for standard genome sequencing and annotation.</title>
        <authorList>
            <consortium name="The Broad Institute Genomics Platform"/>
            <consortium name="The Broad Institute Genome Sequencing Center for Infectious Disease"/>
            <person name="Wu L."/>
            <person name="Ma J."/>
        </authorList>
    </citation>
    <scope>NUCLEOTIDE SEQUENCE [LARGE SCALE GENOMIC DNA]</scope>
    <source>
        <strain evidence="3">JCM 17906</strain>
    </source>
</reference>
<feature type="transmembrane region" description="Helical" evidence="1">
    <location>
        <begin position="129"/>
        <end position="150"/>
    </location>
</feature>
<keyword evidence="1" id="KW-1133">Transmembrane helix</keyword>
<name>A0ABP8RY14_9PSEU</name>
<sequence>MGRTAVVLVGVVLAAGAGYVTWWSQTPGDCAVLTPDATVWQVDGLHPDLRGPCAALRPGDVIVGARPVLGGTEYVLAGGRTAVEPAGSPRIGPALAAGWSIPVFTLALAALAGYAWVRRRTDPAVRAAAVLAAALTASSAATLLGLPAAVQGWPRGLFLGLVIGAYTLAWGALVLFTLIFPAPERRVRAGPVLAAPLVLLAGAALLVPGPLGSPGWIGGGGWSWCRRR</sequence>
<proteinExistence type="predicted"/>
<dbReference type="Proteomes" id="UP001501598">
    <property type="component" value="Unassembled WGS sequence"/>
</dbReference>
<organism evidence="2 3">
    <name type="scientific">Pseudonocardia xishanensis</name>
    <dbReference type="NCBI Taxonomy" id="630995"/>
    <lineage>
        <taxon>Bacteria</taxon>
        <taxon>Bacillati</taxon>
        <taxon>Actinomycetota</taxon>
        <taxon>Actinomycetes</taxon>
        <taxon>Pseudonocardiales</taxon>
        <taxon>Pseudonocardiaceae</taxon>
        <taxon>Pseudonocardia</taxon>
    </lineage>
</organism>
<gene>
    <name evidence="2" type="ORF">GCM10023175_47810</name>
</gene>
<feature type="transmembrane region" description="Helical" evidence="1">
    <location>
        <begin position="156"/>
        <end position="180"/>
    </location>
</feature>
<evidence type="ECO:0000313" key="2">
    <source>
        <dbReference type="EMBL" id="GAA4552976.1"/>
    </source>
</evidence>
<dbReference type="EMBL" id="BAABGT010000075">
    <property type="protein sequence ID" value="GAA4552976.1"/>
    <property type="molecule type" value="Genomic_DNA"/>
</dbReference>
<feature type="transmembrane region" description="Helical" evidence="1">
    <location>
        <begin position="96"/>
        <end position="117"/>
    </location>
</feature>
<comment type="caution">
    <text evidence="2">The sequence shown here is derived from an EMBL/GenBank/DDBJ whole genome shotgun (WGS) entry which is preliminary data.</text>
</comment>
<dbReference type="RefSeq" id="WP_345422730.1">
    <property type="nucleotide sequence ID" value="NZ_BAABGT010000075.1"/>
</dbReference>
<keyword evidence="1" id="KW-0472">Membrane</keyword>
<protein>
    <submittedName>
        <fullName evidence="2">Uncharacterized protein</fullName>
    </submittedName>
</protein>